<keyword evidence="2 7" id="KW-0645">Protease</keyword>
<evidence type="ECO:0000259" key="9">
    <source>
        <dbReference type="Pfam" id="PF01432"/>
    </source>
</evidence>
<dbReference type="OrthoDB" id="9773538at2"/>
<proteinExistence type="inferred from homology"/>
<dbReference type="AlphaFoldDB" id="A0A4R3LLR2"/>
<evidence type="ECO:0000256" key="6">
    <source>
        <dbReference type="ARBA" id="ARBA00023049"/>
    </source>
</evidence>
<dbReference type="CDD" id="cd06456">
    <property type="entry name" value="M3A_DCP"/>
    <property type="match status" value="1"/>
</dbReference>
<comment type="caution">
    <text evidence="10">The sequence shown here is derived from an EMBL/GenBank/DDBJ whole genome shotgun (WGS) entry which is preliminary data.</text>
</comment>
<evidence type="ECO:0000256" key="8">
    <source>
        <dbReference type="SAM" id="SignalP"/>
    </source>
</evidence>
<dbReference type="InterPro" id="IPR001567">
    <property type="entry name" value="Pept_M3A_M3B_dom"/>
</dbReference>
<evidence type="ECO:0000313" key="10">
    <source>
        <dbReference type="EMBL" id="TCT01232.1"/>
    </source>
</evidence>
<dbReference type="PANTHER" id="PTHR43660">
    <property type="entry name" value="DIPEPTIDYL CARBOXYPEPTIDASE"/>
    <property type="match status" value="1"/>
</dbReference>
<dbReference type="InterPro" id="IPR034005">
    <property type="entry name" value="M3A_DCP"/>
</dbReference>
<evidence type="ECO:0000256" key="4">
    <source>
        <dbReference type="ARBA" id="ARBA00022801"/>
    </source>
</evidence>
<keyword evidence="5 7" id="KW-0862">Zinc</keyword>
<dbReference type="RefSeq" id="WP_123521848.1">
    <property type="nucleotide sequence ID" value="NZ_JBHLWF010000005.1"/>
</dbReference>
<dbReference type="GO" id="GO:0004180">
    <property type="term" value="F:carboxypeptidase activity"/>
    <property type="evidence" value="ECO:0007669"/>
    <property type="project" value="TreeGrafter"/>
</dbReference>
<dbReference type="SUPFAM" id="SSF55486">
    <property type="entry name" value="Metalloproteases ('zincins'), catalytic domain"/>
    <property type="match status" value="1"/>
</dbReference>
<evidence type="ECO:0000256" key="7">
    <source>
        <dbReference type="RuleBase" id="RU003435"/>
    </source>
</evidence>
<feature type="domain" description="Peptidase M3A/M3B catalytic" evidence="9">
    <location>
        <begin position="276"/>
        <end position="724"/>
    </location>
</feature>
<dbReference type="Gene3D" id="1.10.1370.40">
    <property type="match status" value="1"/>
</dbReference>
<evidence type="ECO:0000313" key="11">
    <source>
        <dbReference type="Proteomes" id="UP000294599"/>
    </source>
</evidence>
<evidence type="ECO:0000256" key="3">
    <source>
        <dbReference type="ARBA" id="ARBA00022723"/>
    </source>
</evidence>
<dbReference type="Gene3D" id="3.40.390.10">
    <property type="entry name" value="Collagenase (Catalytic Domain)"/>
    <property type="match status" value="1"/>
</dbReference>
<dbReference type="GO" id="GO:0046872">
    <property type="term" value="F:metal ion binding"/>
    <property type="evidence" value="ECO:0007669"/>
    <property type="project" value="UniProtKB-UniRule"/>
</dbReference>
<feature type="signal peptide" evidence="8">
    <location>
        <begin position="1"/>
        <end position="20"/>
    </location>
</feature>
<reference evidence="10 11" key="1">
    <citation type="submission" date="2019-03" db="EMBL/GenBank/DDBJ databases">
        <title>Genomic Encyclopedia of Type Strains, Phase IV (KMG-IV): sequencing the most valuable type-strain genomes for metagenomic binning, comparative biology and taxonomic classification.</title>
        <authorList>
            <person name="Goeker M."/>
        </authorList>
    </citation>
    <scope>NUCLEOTIDE SEQUENCE [LARGE SCALE GENOMIC DNA]</scope>
    <source>
        <strain evidence="10 11">DSM 21944</strain>
    </source>
</reference>
<dbReference type="InterPro" id="IPR045090">
    <property type="entry name" value="Pept_M3A_M3B"/>
</dbReference>
<gene>
    <name evidence="10" type="ORF">EDC25_10187</name>
</gene>
<accession>A0A4R3LLR2</accession>
<keyword evidence="3 7" id="KW-0479">Metal-binding</keyword>
<evidence type="ECO:0000256" key="1">
    <source>
        <dbReference type="ARBA" id="ARBA00006040"/>
    </source>
</evidence>
<dbReference type="InterPro" id="IPR024077">
    <property type="entry name" value="Neurolysin/TOP_dom2"/>
</dbReference>
<dbReference type="GO" id="GO:0006508">
    <property type="term" value="P:proteolysis"/>
    <property type="evidence" value="ECO:0007669"/>
    <property type="project" value="UniProtKB-KW"/>
</dbReference>
<dbReference type="PANTHER" id="PTHR43660:SF1">
    <property type="entry name" value="DIPEPTIDYL CARBOXYPEPTIDASE"/>
    <property type="match status" value="1"/>
</dbReference>
<feature type="chain" id="PRO_5030099333" evidence="8">
    <location>
        <begin position="21"/>
        <end position="732"/>
    </location>
</feature>
<dbReference type="GO" id="GO:0004222">
    <property type="term" value="F:metalloendopeptidase activity"/>
    <property type="evidence" value="ECO:0007669"/>
    <property type="project" value="InterPro"/>
</dbReference>
<keyword evidence="4 7" id="KW-0378">Hydrolase</keyword>
<dbReference type="FunFam" id="3.40.390.10:FF:000009">
    <property type="entry name" value="Oligopeptidase A"/>
    <property type="match status" value="1"/>
</dbReference>
<sequence length="732" mass="80020">MKKHPLALALAAVLSLPLAACGERESTQAPQPAATQTGSVTATANSAIDANPFNQPSSLDFGYPRFDLIRDEHFKPALDRAMAEHRVEIDAISGNGDAPTFDNTIVALERAGEMLGRTQRVFMNLAGAHTNDTLRAVQAEFAPKLAAHMDAILLDNALFQRIKSLYEQRATLGLDAEQMQLLERYHTDFVRAGANLSAEEKAKLKELNGQLASLQTRFTQNVQKETNASAVLFDDREALAGLPDSAIQAAAKAASDAGHEGKFMLALQNTSGQPVLAQLSNRASRQRVYEASVNRGAKGGEFDNRELVAQIVKLRAERAVLLGYPNHAAYVLEDGTAGSIGAVNGMLAQLAPPAVANARREAAEIQQAIRADGGDFELAPWDWAFYAEKVRQAKYDFDADAVKPYFELNRVLVDGVFHAANQLYGLSFKERTDLPVYQEDVKVWEVTDANGEPLALFLTDLYARPSKRGGAWMNAYVQQSGLLGTRPVIGNHLNIPKPPAGQPTLMTFDEVTTLFHEFGHALHGMFSNVTYPRFAGTSVPRDFVEFPSQVNEMWATWPSVLANYARHHETGEPLPQALLDKVLAASGYGEGFRTTEYLAATLLDQAFHQLGPDEVPADVIAFEAQALAKYGVDFAPVPPRYRTTYFSHTFSGGYAAGYYSYIWAEVLDAATVEWFQNNGGLTRENGDRFRQALLSRGGSAPAMDLFRGFYGSDPALQPLLKRRGLTGSDDAR</sequence>
<keyword evidence="11" id="KW-1185">Reference proteome</keyword>
<keyword evidence="6 7" id="KW-0482">Metalloprotease</keyword>
<dbReference type="Pfam" id="PF01432">
    <property type="entry name" value="Peptidase_M3"/>
    <property type="match status" value="1"/>
</dbReference>
<dbReference type="InterPro" id="IPR024079">
    <property type="entry name" value="MetalloPept_cat_dom_sf"/>
</dbReference>
<keyword evidence="8" id="KW-0732">Signal</keyword>
<dbReference type="Proteomes" id="UP000294599">
    <property type="component" value="Unassembled WGS sequence"/>
</dbReference>
<dbReference type="EMBL" id="SMAF01000001">
    <property type="protein sequence ID" value="TCT01232.1"/>
    <property type="molecule type" value="Genomic_DNA"/>
</dbReference>
<organism evidence="10 11">
    <name type="scientific">Pseudofulvimonas gallinarii</name>
    <dbReference type="NCBI Taxonomy" id="634155"/>
    <lineage>
        <taxon>Bacteria</taxon>
        <taxon>Pseudomonadati</taxon>
        <taxon>Pseudomonadota</taxon>
        <taxon>Gammaproteobacteria</taxon>
        <taxon>Lysobacterales</taxon>
        <taxon>Rhodanobacteraceae</taxon>
        <taxon>Pseudofulvimonas</taxon>
    </lineage>
</organism>
<name>A0A4R3LLR2_9GAMM</name>
<evidence type="ECO:0000256" key="2">
    <source>
        <dbReference type="ARBA" id="ARBA00022670"/>
    </source>
</evidence>
<dbReference type="Gene3D" id="1.10.1370.10">
    <property type="entry name" value="Neurolysin, domain 3"/>
    <property type="match status" value="1"/>
</dbReference>
<comment type="similarity">
    <text evidence="1 7">Belongs to the peptidase M3 family.</text>
</comment>
<evidence type="ECO:0000256" key="5">
    <source>
        <dbReference type="ARBA" id="ARBA00022833"/>
    </source>
</evidence>
<dbReference type="GO" id="GO:0005829">
    <property type="term" value="C:cytosol"/>
    <property type="evidence" value="ECO:0007669"/>
    <property type="project" value="TreeGrafter"/>
</dbReference>
<comment type="cofactor">
    <cofactor evidence="7">
        <name>Zn(2+)</name>
        <dbReference type="ChEBI" id="CHEBI:29105"/>
    </cofactor>
    <text evidence="7">Binds 1 zinc ion.</text>
</comment>
<protein>
    <submittedName>
        <fullName evidence="10">Peptidyl-dipeptidase Dcp</fullName>
    </submittedName>
</protein>